<comment type="caution">
    <text evidence="5">The sequence shown here is derived from an EMBL/GenBank/DDBJ whole genome shotgun (WGS) entry which is preliminary data.</text>
</comment>
<gene>
    <name evidence="5" type="ORF">MAE01_29540</name>
</gene>
<feature type="region of interest" description="Disordered" evidence="2">
    <location>
        <begin position="48"/>
        <end position="71"/>
    </location>
</feature>
<dbReference type="GO" id="GO:0046872">
    <property type="term" value="F:metal ion binding"/>
    <property type="evidence" value="ECO:0007669"/>
    <property type="project" value="UniProtKB-KW"/>
</dbReference>
<evidence type="ECO:0000256" key="3">
    <source>
        <dbReference type="SAM" id="Phobius"/>
    </source>
</evidence>
<evidence type="ECO:0000256" key="1">
    <source>
        <dbReference type="ARBA" id="ARBA00022723"/>
    </source>
</evidence>
<dbReference type="EMBL" id="BJUW01000019">
    <property type="protein sequence ID" value="GEK87778.1"/>
    <property type="molecule type" value="Genomic_DNA"/>
</dbReference>
<dbReference type="InterPro" id="IPR018146">
    <property type="entry name" value="Glyoxalase_1_CS"/>
</dbReference>
<dbReference type="AlphaFoldDB" id="A0A511AHZ6"/>
<reference evidence="5 6" key="1">
    <citation type="submission" date="2019-07" db="EMBL/GenBank/DDBJ databases">
        <title>Whole genome shotgun sequence of Microbacterium aerolatum NBRC 103071.</title>
        <authorList>
            <person name="Hosoyama A."/>
            <person name="Uohara A."/>
            <person name="Ohji S."/>
            <person name="Ichikawa N."/>
        </authorList>
    </citation>
    <scope>NUCLEOTIDE SEQUENCE [LARGE SCALE GENOMIC DNA]</scope>
    <source>
        <strain evidence="5 6">NBRC 103071</strain>
    </source>
</reference>
<proteinExistence type="predicted"/>
<keyword evidence="3" id="KW-0472">Membrane</keyword>
<dbReference type="Proteomes" id="UP000321225">
    <property type="component" value="Unassembled WGS sequence"/>
</dbReference>
<dbReference type="OrthoDB" id="9792626at2"/>
<dbReference type="InterPro" id="IPR029068">
    <property type="entry name" value="Glyas_Bleomycin-R_OHBP_Dase"/>
</dbReference>
<evidence type="ECO:0000313" key="5">
    <source>
        <dbReference type="EMBL" id="GEK87778.1"/>
    </source>
</evidence>
<dbReference type="PANTHER" id="PTHR43279:SF1">
    <property type="entry name" value="CATECHOL-2,3-DIOXYGENASE"/>
    <property type="match status" value="1"/>
</dbReference>
<keyword evidence="3" id="KW-0812">Transmembrane</keyword>
<dbReference type="Gene3D" id="3.10.180.10">
    <property type="entry name" value="2,3-Dihydroxybiphenyl 1,2-Dioxygenase, domain 1"/>
    <property type="match status" value="2"/>
</dbReference>
<keyword evidence="1" id="KW-0479">Metal-binding</keyword>
<sequence length="342" mass="35694">MTSRTARLPLSSTARWIIGLSAAIVVAGVIVVWWAIVAQNGAAQDAAASDSPAETTEPATTGAPTPSGVLPAETEMGVVTIAARDLDTMTRYYRDIVGLTVLEESDEAAVLGVDGPLIRLESTDAGADDPRSAGLYHSAILFDDAPSLARTLVNIAQLAPESYQGSADHAVSLAFYAVDPEGNGVELYVDRPREEWVWEDGKVVMGSAMLDPNQFIDENLDGDASGTATMGHVHLRVGDLDTARAFYSDVLGFDVTAEADGALFYSAGGYHHHLATNTWQSAGAGARDESAGLRGITVAVPAASDLDALVVRLTDAGIEHSAAEGSVVTADPWGNAVRFVLG</sequence>
<evidence type="ECO:0000259" key="4">
    <source>
        <dbReference type="PROSITE" id="PS51819"/>
    </source>
</evidence>
<organism evidence="5 6">
    <name type="scientific">Microbacterium aerolatum</name>
    <dbReference type="NCBI Taxonomy" id="153731"/>
    <lineage>
        <taxon>Bacteria</taxon>
        <taxon>Bacillati</taxon>
        <taxon>Actinomycetota</taxon>
        <taxon>Actinomycetes</taxon>
        <taxon>Micrococcales</taxon>
        <taxon>Microbacteriaceae</taxon>
        <taxon>Microbacterium</taxon>
    </lineage>
</organism>
<evidence type="ECO:0000313" key="6">
    <source>
        <dbReference type="Proteomes" id="UP000321225"/>
    </source>
</evidence>
<dbReference type="Pfam" id="PF00903">
    <property type="entry name" value="Glyoxalase"/>
    <property type="match status" value="2"/>
</dbReference>
<keyword evidence="3" id="KW-1133">Transmembrane helix</keyword>
<name>A0A511AHZ6_9MICO</name>
<accession>A0A511AHZ6</accession>
<dbReference type="PROSITE" id="PS51819">
    <property type="entry name" value="VOC"/>
    <property type="match status" value="2"/>
</dbReference>
<feature type="domain" description="VOC" evidence="4">
    <location>
        <begin position="75"/>
        <end position="190"/>
    </location>
</feature>
<dbReference type="SUPFAM" id="SSF54593">
    <property type="entry name" value="Glyoxalase/Bleomycin resistance protein/Dihydroxybiphenyl dioxygenase"/>
    <property type="match status" value="2"/>
</dbReference>
<dbReference type="PROSITE" id="PS00934">
    <property type="entry name" value="GLYOXALASE_I_1"/>
    <property type="match status" value="1"/>
</dbReference>
<dbReference type="PANTHER" id="PTHR43279">
    <property type="entry name" value="CATECHOL-2,3-DIOXYGENASE"/>
    <property type="match status" value="1"/>
</dbReference>
<feature type="transmembrane region" description="Helical" evidence="3">
    <location>
        <begin position="16"/>
        <end position="36"/>
    </location>
</feature>
<evidence type="ECO:0000256" key="2">
    <source>
        <dbReference type="SAM" id="MobiDB-lite"/>
    </source>
</evidence>
<dbReference type="CDD" id="cd16359">
    <property type="entry name" value="VOC_BsCatE_like_C"/>
    <property type="match status" value="1"/>
</dbReference>
<feature type="compositionally biased region" description="Low complexity" evidence="2">
    <location>
        <begin position="48"/>
        <end position="68"/>
    </location>
</feature>
<protein>
    <submittedName>
        <fullName evidence="5">Glyoxalase</fullName>
    </submittedName>
</protein>
<dbReference type="InterPro" id="IPR004360">
    <property type="entry name" value="Glyas_Fos-R_dOase_dom"/>
</dbReference>
<feature type="domain" description="VOC" evidence="4">
    <location>
        <begin position="229"/>
        <end position="342"/>
    </location>
</feature>
<dbReference type="InterPro" id="IPR037523">
    <property type="entry name" value="VOC_core"/>
</dbReference>
<keyword evidence="6" id="KW-1185">Reference proteome</keyword>
<dbReference type="RefSeq" id="WP_147040714.1">
    <property type="nucleotide sequence ID" value="NZ_BJUW01000019.1"/>
</dbReference>
<dbReference type="GO" id="GO:0004462">
    <property type="term" value="F:lactoylglutathione lyase activity"/>
    <property type="evidence" value="ECO:0007669"/>
    <property type="project" value="InterPro"/>
</dbReference>